<name>A0ABR2ZGM5_9AGAR</name>
<accession>A0ABR2ZGM5</accession>
<evidence type="ECO:0000313" key="3">
    <source>
        <dbReference type="Proteomes" id="UP001437256"/>
    </source>
</evidence>
<keyword evidence="3" id="KW-1185">Reference proteome</keyword>
<dbReference type="EMBL" id="JBBXMP010000181">
    <property type="protein sequence ID" value="KAL0060334.1"/>
    <property type="molecule type" value="Genomic_DNA"/>
</dbReference>
<evidence type="ECO:0000313" key="2">
    <source>
        <dbReference type="EMBL" id="KAL0060334.1"/>
    </source>
</evidence>
<reference evidence="2 3" key="1">
    <citation type="submission" date="2024-05" db="EMBL/GenBank/DDBJ databases">
        <title>A draft genome resource for the thread blight pathogen Marasmius tenuissimus strain MS-2.</title>
        <authorList>
            <person name="Yulfo-Soto G.E."/>
            <person name="Baruah I.K."/>
            <person name="Amoako-Attah I."/>
            <person name="Bukari Y."/>
            <person name="Meinhardt L.W."/>
            <person name="Bailey B.A."/>
            <person name="Cohen S.P."/>
        </authorList>
    </citation>
    <scope>NUCLEOTIDE SEQUENCE [LARGE SCALE GENOMIC DNA]</scope>
    <source>
        <strain evidence="2 3">MS-2</strain>
    </source>
</reference>
<evidence type="ECO:0000256" key="1">
    <source>
        <dbReference type="SAM" id="MobiDB-lite"/>
    </source>
</evidence>
<comment type="caution">
    <text evidence="2">The sequence shown here is derived from an EMBL/GenBank/DDBJ whole genome shotgun (WGS) entry which is preliminary data.</text>
</comment>
<protein>
    <submittedName>
        <fullName evidence="2">Uncharacterized protein</fullName>
    </submittedName>
</protein>
<dbReference type="Proteomes" id="UP001437256">
    <property type="component" value="Unassembled WGS sequence"/>
</dbReference>
<proteinExistence type="predicted"/>
<feature type="region of interest" description="Disordered" evidence="1">
    <location>
        <begin position="1"/>
        <end position="34"/>
    </location>
</feature>
<organism evidence="2 3">
    <name type="scientific">Marasmius tenuissimus</name>
    <dbReference type="NCBI Taxonomy" id="585030"/>
    <lineage>
        <taxon>Eukaryota</taxon>
        <taxon>Fungi</taxon>
        <taxon>Dikarya</taxon>
        <taxon>Basidiomycota</taxon>
        <taxon>Agaricomycotina</taxon>
        <taxon>Agaricomycetes</taxon>
        <taxon>Agaricomycetidae</taxon>
        <taxon>Agaricales</taxon>
        <taxon>Marasmiineae</taxon>
        <taxon>Marasmiaceae</taxon>
        <taxon>Marasmius</taxon>
    </lineage>
</organism>
<gene>
    <name evidence="2" type="ORF">AAF712_012900</name>
</gene>
<sequence>MAGSSDHSKAELESPVERESISNRTGKNEGLRISDDDLAVFHEREAGRVIFDPEEARIELGEEFTSRLKLTKDGKTILWPQPRDDPSDPQNWSSRKKALHLAIITLATVVPDFDSAIGIATVFQLAEEYHTNTGHINNLTSKYVETPTLAIYTHSIDPAMSQAGVFS</sequence>